<keyword evidence="17" id="KW-1185">Reference proteome</keyword>
<dbReference type="InterPro" id="IPR012910">
    <property type="entry name" value="Plug_dom"/>
</dbReference>
<dbReference type="CDD" id="cd01347">
    <property type="entry name" value="ligand_gated_channel"/>
    <property type="match status" value="1"/>
</dbReference>
<keyword evidence="10 11" id="KW-0998">Cell outer membrane</keyword>
<feature type="domain" description="TonB-dependent receptor plug" evidence="15">
    <location>
        <begin position="53"/>
        <end position="165"/>
    </location>
</feature>
<evidence type="ECO:0000256" key="1">
    <source>
        <dbReference type="ARBA" id="ARBA00004571"/>
    </source>
</evidence>
<evidence type="ECO:0000256" key="7">
    <source>
        <dbReference type="ARBA" id="ARBA00023065"/>
    </source>
</evidence>
<dbReference type="EMBL" id="JAATIT010000002">
    <property type="protein sequence ID" value="NJB90009.1"/>
    <property type="molecule type" value="Genomic_DNA"/>
</dbReference>
<evidence type="ECO:0000256" key="9">
    <source>
        <dbReference type="ARBA" id="ARBA00023136"/>
    </source>
</evidence>
<dbReference type="Pfam" id="PF00593">
    <property type="entry name" value="TonB_dep_Rec_b-barrel"/>
    <property type="match status" value="1"/>
</dbReference>
<evidence type="ECO:0000256" key="2">
    <source>
        <dbReference type="ARBA" id="ARBA00022448"/>
    </source>
</evidence>
<evidence type="ECO:0000313" key="17">
    <source>
        <dbReference type="Proteomes" id="UP000535078"/>
    </source>
</evidence>
<evidence type="ECO:0000259" key="14">
    <source>
        <dbReference type="Pfam" id="PF00593"/>
    </source>
</evidence>
<feature type="chain" id="PRO_5030535991" evidence="13">
    <location>
        <begin position="25"/>
        <end position="734"/>
    </location>
</feature>
<comment type="caution">
    <text evidence="16">The sequence shown here is derived from an EMBL/GenBank/DDBJ whole genome shotgun (WGS) entry which is preliminary data.</text>
</comment>
<dbReference type="Proteomes" id="UP000535078">
    <property type="component" value="Unassembled WGS sequence"/>
</dbReference>
<protein>
    <submittedName>
        <fullName evidence="16">Outer membrane receptor protein involved in Fe transport</fullName>
    </submittedName>
</protein>
<dbReference type="PANTHER" id="PTHR32552:SF81">
    <property type="entry name" value="TONB-DEPENDENT OUTER MEMBRANE RECEPTOR"/>
    <property type="match status" value="1"/>
</dbReference>
<keyword evidence="9 11" id="KW-0472">Membrane</keyword>
<name>A0A7X5XRL1_9SPHN</name>
<dbReference type="Pfam" id="PF07715">
    <property type="entry name" value="Plug"/>
    <property type="match status" value="1"/>
</dbReference>
<dbReference type="PROSITE" id="PS52016">
    <property type="entry name" value="TONB_DEPENDENT_REC_3"/>
    <property type="match status" value="1"/>
</dbReference>
<evidence type="ECO:0000256" key="8">
    <source>
        <dbReference type="ARBA" id="ARBA00023077"/>
    </source>
</evidence>
<accession>A0A7X5XRL1</accession>
<sequence length="734" mass="78082">MALHFKFLLIAGCSGLAIAQPAAAQDAAGAGAETYSTDGDIVVTANKRTQRLVDVPAAVSAVSGEALEAINATQLSDYVARVPGLIVDNVSFSNGATQLTIRGLNTGTGGNPTVGIYIDDSPFGGSSNNSFGGSTVPDLDPQDLERVEVLRGPQGTLYGAGSLGGLFKYVTKAPDPDRFTARLQVDAQEVDAGGIGYGVRGATNLPVSDTAALRVSGYYRRDPGFIDNVTTGETDVNDARFYGGRAALGVDLGENWKIRLSAVVQKQEADGSAVQDHSLATQLPKYGELRQARAPGTGATSQFIGDYSLSVEGDLGFAVLTSTTSIDRQTVGFDLDVSSSYSATLANNGIPDAGATIITDADLDKITQEIRLTSASGSGLSWQVGTFYTDEDANLRQYLDVFELSTGDVYPAPLPTLLDARVKSSFEEFALFGNLSYEIAPNFDVMGGIRYSHNKQTRLQTNVGPFLGGDATFNGKSTDESTTYLLSASYHFSKDTMAYARFATGYRPGGPNNPVAGTPASYGPDRTTNYEIGFKTVSLDRTLSFDIAAFWIAWDDIQLNQRNSLGLNFNGNGGKARSRGIEAALTWAPIDGLTLDGNIAYTDAELTQDLPAAPPTVGFDGDKLPSVPKWASQFGISYETPISNEWTGVLGGSWRYVGKRDGYFGTVTQPRFELDDYHVVDLRLGVRNEGFSATAFVKNLTNGHGQVAAYTLGSDFRVAVIQPRTFGISLAQKF</sequence>
<evidence type="ECO:0000256" key="11">
    <source>
        <dbReference type="PROSITE-ProRule" id="PRU01360"/>
    </source>
</evidence>
<keyword evidence="7" id="KW-0406">Ion transport</keyword>
<keyword evidence="3 11" id="KW-1134">Transmembrane beta strand</keyword>
<evidence type="ECO:0000259" key="15">
    <source>
        <dbReference type="Pfam" id="PF07715"/>
    </source>
</evidence>
<evidence type="ECO:0000313" key="16">
    <source>
        <dbReference type="EMBL" id="NJB90009.1"/>
    </source>
</evidence>
<dbReference type="RefSeq" id="WP_167921450.1">
    <property type="nucleotide sequence ID" value="NZ_JAATIT010000002.1"/>
</dbReference>
<dbReference type="GO" id="GO:0009279">
    <property type="term" value="C:cell outer membrane"/>
    <property type="evidence" value="ECO:0007669"/>
    <property type="project" value="UniProtKB-SubCell"/>
</dbReference>
<evidence type="ECO:0000256" key="4">
    <source>
        <dbReference type="ARBA" id="ARBA00022496"/>
    </source>
</evidence>
<evidence type="ECO:0000256" key="13">
    <source>
        <dbReference type="SAM" id="SignalP"/>
    </source>
</evidence>
<keyword evidence="2 11" id="KW-0813">Transport</keyword>
<keyword evidence="13" id="KW-0732">Signal</keyword>
<dbReference type="PANTHER" id="PTHR32552">
    <property type="entry name" value="FERRICHROME IRON RECEPTOR-RELATED"/>
    <property type="match status" value="1"/>
</dbReference>
<dbReference type="AlphaFoldDB" id="A0A7X5XRL1"/>
<comment type="similarity">
    <text evidence="11 12">Belongs to the TonB-dependent receptor family.</text>
</comment>
<evidence type="ECO:0000256" key="3">
    <source>
        <dbReference type="ARBA" id="ARBA00022452"/>
    </source>
</evidence>
<dbReference type="GO" id="GO:0006826">
    <property type="term" value="P:iron ion transport"/>
    <property type="evidence" value="ECO:0007669"/>
    <property type="project" value="UniProtKB-KW"/>
</dbReference>
<evidence type="ECO:0000256" key="10">
    <source>
        <dbReference type="ARBA" id="ARBA00023237"/>
    </source>
</evidence>
<organism evidence="16 17">
    <name type="scientific">Sphingopyxis italica</name>
    <dbReference type="NCBI Taxonomy" id="1129133"/>
    <lineage>
        <taxon>Bacteria</taxon>
        <taxon>Pseudomonadati</taxon>
        <taxon>Pseudomonadota</taxon>
        <taxon>Alphaproteobacteria</taxon>
        <taxon>Sphingomonadales</taxon>
        <taxon>Sphingomonadaceae</taxon>
        <taxon>Sphingopyxis</taxon>
    </lineage>
</organism>
<feature type="domain" description="TonB-dependent receptor-like beta-barrel" evidence="14">
    <location>
        <begin position="298"/>
        <end position="700"/>
    </location>
</feature>
<keyword evidence="6" id="KW-0408">Iron</keyword>
<comment type="subcellular location">
    <subcellularLocation>
        <location evidence="1 11">Cell outer membrane</location>
        <topology evidence="1 11">Multi-pass membrane protein</topology>
    </subcellularLocation>
</comment>
<dbReference type="InterPro" id="IPR039426">
    <property type="entry name" value="TonB-dep_rcpt-like"/>
</dbReference>
<feature type="signal peptide" evidence="13">
    <location>
        <begin position="1"/>
        <end position="24"/>
    </location>
</feature>
<evidence type="ECO:0000256" key="12">
    <source>
        <dbReference type="RuleBase" id="RU003357"/>
    </source>
</evidence>
<reference evidence="16 17" key="1">
    <citation type="submission" date="2020-03" db="EMBL/GenBank/DDBJ databases">
        <title>Genomic Encyclopedia of Type Strains, Phase IV (KMG-IV): sequencing the most valuable type-strain genomes for metagenomic binning, comparative biology and taxonomic classification.</title>
        <authorList>
            <person name="Goeker M."/>
        </authorList>
    </citation>
    <scope>NUCLEOTIDE SEQUENCE [LARGE SCALE GENOMIC DNA]</scope>
    <source>
        <strain evidence="16 17">DSM 25229</strain>
    </source>
</reference>
<dbReference type="SUPFAM" id="SSF56935">
    <property type="entry name" value="Porins"/>
    <property type="match status" value="1"/>
</dbReference>
<dbReference type="Gene3D" id="2.40.170.20">
    <property type="entry name" value="TonB-dependent receptor, beta-barrel domain"/>
    <property type="match status" value="1"/>
</dbReference>
<evidence type="ECO:0000256" key="5">
    <source>
        <dbReference type="ARBA" id="ARBA00022692"/>
    </source>
</evidence>
<keyword evidence="5 11" id="KW-0812">Transmembrane</keyword>
<keyword evidence="4" id="KW-0410">Iron transport</keyword>
<dbReference type="InterPro" id="IPR000531">
    <property type="entry name" value="Beta-barrel_TonB"/>
</dbReference>
<evidence type="ECO:0000256" key="6">
    <source>
        <dbReference type="ARBA" id="ARBA00023004"/>
    </source>
</evidence>
<keyword evidence="16" id="KW-0675">Receptor</keyword>
<proteinExistence type="inferred from homology"/>
<keyword evidence="8 12" id="KW-0798">TonB box</keyword>
<dbReference type="InterPro" id="IPR036942">
    <property type="entry name" value="Beta-barrel_TonB_sf"/>
</dbReference>
<gene>
    <name evidence="16" type="ORF">GGR90_002184</name>
</gene>